<comment type="caution">
    <text evidence="10">The sequence shown here is derived from an EMBL/GenBank/DDBJ whole genome shotgun (WGS) entry which is preliminary data.</text>
</comment>
<accession>A0A6L3V077</accession>
<dbReference type="GO" id="GO:0005886">
    <property type="term" value="C:plasma membrane"/>
    <property type="evidence" value="ECO:0007669"/>
    <property type="project" value="UniProtKB-SubCell"/>
</dbReference>
<organism evidence="10 11">
    <name type="scientific">Cytobacillus depressus</name>
    <dbReference type="NCBI Taxonomy" id="1602942"/>
    <lineage>
        <taxon>Bacteria</taxon>
        <taxon>Bacillati</taxon>
        <taxon>Bacillota</taxon>
        <taxon>Bacilli</taxon>
        <taxon>Bacillales</taxon>
        <taxon>Bacillaceae</taxon>
        <taxon>Cytobacillus</taxon>
    </lineage>
</organism>
<keyword evidence="7 8" id="KW-0472">Membrane</keyword>
<dbReference type="InterPro" id="IPR050189">
    <property type="entry name" value="MFS_Efflux_Transporters"/>
</dbReference>
<dbReference type="InterPro" id="IPR011701">
    <property type="entry name" value="MFS"/>
</dbReference>
<keyword evidence="6 8" id="KW-1133">Transmembrane helix</keyword>
<dbReference type="Proteomes" id="UP000481030">
    <property type="component" value="Unassembled WGS sequence"/>
</dbReference>
<feature type="transmembrane region" description="Helical" evidence="8">
    <location>
        <begin position="301"/>
        <end position="318"/>
    </location>
</feature>
<evidence type="ECO:0000256" key="5">
    <source>
        <dbReference type="ARBA" id="ARBA00022692"/>
    </source>
</evidence>
<feature type="transmembrane region" description="Helical" evidence="8">
    <location>
        <begin position="131"/>
        <end position="153"/>
    </location>
</feature>
<evidence type="ECO:0000313" key="11">
    <source>
        <dbReference type="Proteomes" id="UP000481030"/>
    </source>
</evidence>
<dbReference type="Pfam" id="PF07690">
    <property type="entry name" value="MFS_1"/>
    <property type="match status" value="2"/>
</dbReference>
<dbReference type="PROSITE" id="PS50850">
    <property type="entry name" value="MFS"/>
    <property type="match status" value="1"/>
</dbReference>
<feature type="transmembrane region" description="Helical" evidence="8">
    <location>
        <begin position="41"/>
        <end position="60"/>
    </location>
</feature>
<feature type="transmembrane region" description="Helical" evidence="8">
    <location>
        <begin position="72"/>
        <end position="90"/>
    </location>
</feature>
<feature type="transmembrane region" description="Helical" evidence="8">
    <location>
        <begin position="7"/>
        <end position="29"/>
    </location>
</feature>
<keyword evidence="5 8" id="KW-0812">Transmembrane</keyword>
<keyword evidence="11" id="KW-1185">Reference proteome</keyword>
<sequence>MPTKSAFPFLLTYMFLAMLGIGLVIPILPELLIDFGAGGKAAGYLVSAFGLTQFLFSPIAGEFSDKYGRKPMIVVGLCLFVISNLLAAAADDFSLFLVSRLIGGMGSAAMVPSIMAYVVDITTEEQRPRAMSFLGASMSSGFIIGPGLGGLLAEFGTRAPFFASASIGLLAVICCIPLLPESQSGEVRLMHLKSKPKKENIFRQLAQSVKSHYFILLLMIFAITFGLTHFEAIYPLFVTQSYGFTTRDISILFMVCSLIGTFNQLMLTNRLTQRFGEKPIISSMLLLSAVSLVFLLFSGNFFYVMVITMLFFTFNNILRPTINTLLSKEAGNEQGFVAGLNNAYMSLGQIFGPVLAGWLFDIHINLPYLFGAVVLLVSSFVSVKWVGIKNGVIPQENRRVKDQAL</sequence>
<dbReference type="EMBL" id="WBOS01000024">
    <property type="protein sequence ID" value="KAB2328764.1"/>
    <property type="molecule type" value="Genomic_DNA"/>
</dbReference>
<evidence type="ECO:0000313" key="10">
    <source>
        <dbReference type="EMBL" id="KAB2328764.1"/>
    </source>
</evidence>
<evidence type="ECO:0000259" key="9">
    <source>
        <dbReference type="PROSITE" id="PS50850"/>
    </source>
</evidence>
<dbReference type="GO" id="GO:0022857">
    <property type="term" value="F:transmembrane transporter activity"/>
    <property type="evidence" value="ECO:0007669"/>
    <property type="project" value="InterPro"/>
</dbReference>
<name>A0A6L3V077_9BACI</name>
<dbReference type="PRINTS" id="PR01035">
    <property type="entry name" value="TCRTETA"/>
</dbReference>
<dbReference type="OrthoDB" id="9793283at2"/>
<gene>
    <name evidence="10" type="ORF">F7731_24375</name>
</gene>
<proteinExistence type="inferred from homology"/>
<dbReference type="SUPFAM" id="SSF103473">
    <property type="entry name" value="MFS general substrate transporter"/>
    <property type="match status" value="1"/>
</dbReference>
<keyword evidence="3" id="KW-0813">Transport</keyword>
<evidence type="ECO:0000256" key="6">
    <source>
        <dbReference type="ARBA" id="ARBA00022989"/>
    </source>
</evidence>
<feature type="transmembrane region" description="Helical" evidence="8">
    <location>
        <begin position="159"/>
        <end position="180"/>
    </location>
</feature>
<evidence type="ECO:0000256" key="3">
    <source>
        <dbReference type="ARBA" id="ARBA00022448"/>
    </source>
</evidence>
<dbReference type="InterPro" id="IPR001958">
    <property type="entry name" value="Tet-R_TetA/multi-R_MdtG-like"/>
</dbReference>
<keyword evidence="4" id="KW-1003">Cell membrane</keyword>
<dbReference type="AlphaFoldDB" id="A0A6L3V077"/>
<evidence type="ECO:0000256" key="1">
    <source>
        <dbReference type="ARBA" id="ARBA00004651"/>
    </source>
</evidence>
<dbReference type="CDD" id="cd17325">
    <property type="entry name" value="MFS_MdtG_SLC18_like"/>
    <property type="match status" value="1"/>
</dbReference>
<evidence type="ECO:0000256" key="4">
    <source>
        <dbReference type="ARBA" id="ARBA00022475"/>
    </source>
</evidence>
<reference evidence="10 11" key="1">
    <citation type="journal article" date="2016" name="Antonie Van Leeuwenhoek">
        <title>Bacillus depressus sp. nov., isolated from soil of a sunflower field.</title>
        <authorList>
            <person name="Wei X."/>
            <person name="Xin D."/>
            <person name="Xin Y."/>
            <person name="Zhang H."/>
            <person name="Wang T."/>
            <person name="Zhang J."/>
        </authorList>
    </citation>
    <scope>NUCLEOTIDE SEQUENCE [LARGE SCALE GENOMIC DNA]</scope>
    <source>
        <strain evidence="10 11">BZ1</strain>
    </source>
</reference>
<evidence type="ECO:0000256" key="7">
    <source>
        <dbReference type="ARBA" id="ARBA00023136"/>
    </source>
</evidence>
<evidence type="ECO:0000256" key="8">
    <source>
        <dbReference type="SAM" id="Phobius"/>
    </source>
</evidence>
<feature type="transmembrane region" description="Helical" evidence="8">
    <location>
        <begin position="339"/>
        <end position="360"/>
    </location>
</feature>
<feature type="transmembrane region" description="Helical" evidence="8">
    <location>
        <begin position="96"/>
        <end position="119"/>
    </location>
</feature>
<protein>
    <submittedName>
        <fullName evidence="10">MFS transporter</fullName>
    </submittedName>
</protein>
<dbReference type="RefSeq" id="WP_151537385.1">
    <property type="nucleotide sequence ID" value="NZ_WBOS01000024.1"/>
</dbReference>
<feature type="transmembrane region" description="Helical" evidence="8">
    <location>
        <begin position="279"/>
        <end position="295"/>
    </location>
</feature>
<dbReference type="InterPro" id="IPR036259">
    <property type="entry name" value="MFS_trans_sf"/>
</dbReference>
<feature type="transmembrane region" description="Helical" evidence="8">
    <location>
        <begin position="249"/>
        <end position="267"/>
    </location>
</feature>
<evidence type="ECO:0000256" key="2">
    <source>
        <dbReference type="ARBA" id="ARBA00007520"/>
    </source>
</evidence>
<dbReference type="InterPro" id="IPR020846">
    <property type="entry name" value="MFS_dom"/>
</dbReference>
<feature type="transmembrane region" description="Helical" evidence="8">
    <location>
        <begin position="213"/>
        <end position="237"/>
    </location>
</feature>
<dbReference type="PROSITE" id="PS00216">
    <property type="entry name" value="SUGAR_TRANSPORT_1"/>
    <property type="match status" value="1"/>
</dbReference>
<comment type="similarity">
    <text evidence="2">Belongs to the major facilitator superfamily. TCR/Tet family.</text>
</comment>
<dbReference type="PANTHER" id="PTHR43124:SF3">
    <property type="entry name" value="CHLORAMPHENICOL EFFLUX PUMP RV0191"/>
    <property type="match status" value="1"/>
</dbReference>
<dbReference type="PANTHER" id="PTHR43124">
    <property type="entry name" value="PURINE EFFLUX PUMP PBUE"/>
    <property type="match status" value="1"/>
</dbReference>
<dbReference type="InterPro" id="IPR005829">
    <property type="entry name" value="Sugar_transporter_CS"/>
</dbReference>
<comment type="subcellular location">
    <subcellularLocation>
        <location evidence="1">Cell membrane</location>
        <topology evidence="1">Multi-pass membrane protein</topology>
    </subcellularLocation>
</comment>
<dbReference type="Gene3D" id="1.20.1250.20">
    <property type="entry name" value="MFS general substrate transporter like domains"/>
    <property type="match status" value="1"/>
</dbReference>
<feature type="transmembrane region" description="Helical" evidence="8">
    <location>
        <begin position="366"/>
        <end position="388"/>
    </location>
</feature>
<feature type="domain" description="Major facilitator superfamily (MFS) profile" evidence="9">
    <location>
        <begin position="6"/>
        <end position="390"/>
    </location>
</feature>